<dbReference type="Proteomes" id="UP000017836">
    <property type="component" value="Unassembled WGS sequence"/>
</dbReference>
<proteinExistence type="predicted"/>
<evidence type="ECO:0000256" key="1">
    <source>
        <dbReference type="SAM" id="Coils"/>
    </source>
</evidence>
<protein>
    <submittedName>
        <fullName evidence="2">Uncharacterized protein</fullName>
    </submittedName>
</protein>
<keyword evidence="3" id="KW-1185">Reference proteome</keyword>
<evidence type="ECO:0000313" key="2">
    <source>
        <dbReference type="EMBL" id="ERN06727.1"/>
    </source>
</evidence>
<dbReference type="AlphaFoldDB" id="W1PA16"/>
<sequence length="170" mass="18878">MKDQEDEVFFNTNLALIEGDVGELLAVVAQLIPPALLLPYYPMNDDEIREGYKTDVELVDDGDLEISKMEDGRIDVDEEEVDKPKEVFMFGDMENLKKKLEEAIEEKKAKLGKTLAKKMDKSKKNTGTVKPSKSVARIASRFGVSSASSSIAINMMEPTVDELSSELSSL</sequence>
<organism evidence="2 3">
    <name type="scientific">Amborella trichopoda</name>
    <dbReference type="NCBI Taxonomy" id="13333"/>
    <lineage>
        <taxon>Eukaryota</taxon>
        <taxon>Viridiplantae</taxon>
        <taxon>Streptophyta</taxon>
        <taxon>Embryophyta</taxon>
        <taxon>Tracheophyta</taxon>
        <taxon>Spermatophyta</taxon>
        <taxon>Magnoliopsida</taxon>
        <taxon>Amborellales</taxon>
        <taxon>Amborellaceae</taxon>
        <taxon>Amborella</taxon>
    </lineage>
</organism>
<reference evidence="3" key="1">
    <citation type="journal article" date="2013" name="Science">
        <title>The Amborella genome and the evolution of flowering plants.</title>
        <authorList>
            <consortium name="Amborella Genome Project"/>
        </authorList>
    </citation>
    <scope>NUCLEOTIDE SEQUENCE [LARGE SCALE GENOMIC DNA]</scope>
</reference>
<evidence type="ECO:0000313" key="3">
    <source>
        <dbReference type="Proteomes" id="UP000017836"/>
    </source>
</evidence>
<dbReference type="HOGENOM" id="CLU_1572753_0_0_1"/>
<keyword evidence="1" id="KW-0175">Coiled coil</keyword>
<gene>
    <name evidence="2" type="ORF">AMTR_s00005p00019580</name>
</gene>
<dbReference type="EMBL" id="KI393866">
    <property type="protein sequence ID" value="ERN06727.1"/>
    <property type="molecule type" value="Genomic_DNA"/>
</dbReference>
<name>W1PA16_AMBTC</name>
<feature type="coiled-coil region" evidence="1">
    <location>
        <begin position="90"/>
        <end position="117"/>
    </location>
</feature>
<dbReference type="Gramene" id="ERN06727">
    <property type="protein sequence ID" value="ERN06727"/>
    <property type="gene ID" value="AMTR_s00005p00019580"/>
</dbReference>
<accession>W1PA16</accession>